<gene>
    <name evidence="2" type="ORF">UFOVP638_44</name>
</gene>
<sequence>MQLSKNLSLAEVVRSESAKRRGINNMPTAEHLENLKELALNVFQPIRDHFKVPIHVSSGYRSRILNNAVNGAAKSQHCLGEAIDIDVDGTSITNKQVFEYIKENLDFDQLIWEFGNDLNPDWVHVSFNKESNKKQVLIAKRNGIKTYYTNF</sequence>
<reference evidence="2" key="1">
    <citation type="submission" date="2020-04" db="EMBL/GenBank/DDBJ databases">
        <authorList>
            <person name="Chiriac C."/>
            <person name="Salcher M."/>
            <person name="Ghai R."/>
            <person name="Kavagutti S V."/>
        </authorList>
    </citation>
    <scope>NUCLEOTIDE SEQUENCE</scope>
</reference>
<dbReference type="Pfam" id="PF08291">
    <property type="entry name" value="Peptidase_M15_3"/>
    <property type="match status" value="1"/>
</dbReference>
<evidence type="ECO:0000313" key="2">
    <source>
        <dbReference type="EMBL" id="CAB4153989.1"/>
    </source>
</evidence>
<protein>
    <submittedName>
        <fullName evidence="2">Peptidase M15A, C-terminal</fullName>
    </submittedName>
</protein>
<dbReference type="InterPro" id="IPR009045">
    <property type="entry name" value="Zn_M74/Hedgehog-like"/>
</dbReference>
<dbReference type="Gene3D" id="3.30.1380.10">
    <property type="match status" value="1"/>
</dbReference>
<feature type="domain" description="Peptidase M15A C-terminal" evidence="1">
    <location>
        <begin position="6"/>
        <end position="125"/>
    </location>
</feature>
<dbReference type="InterPro" id="IPR013230">
    <property type="entry name" value="Peptidase_M15A_C"/>
</dbReference>
<accession>A0A6J5NEN9</accession>
<name>A0A6J5NEN9_9CAUD</name>
<dbReference type="EMBL" id="LR796595">
    <property type="protein sequence ID" value="CAB4153989.1"/>
    <property type="molecule type" value="Genomic_DNA"/>
</dbReference>
<dbReference type="SUPFAM" id="SSF55166">
    <property type="entry name" value="Hedgehog/DD-peptidase"/>
    <property type="match status" value="1"/>
</dbReference>
<organism evidence="2">
    <name type="scientific">uncultured Caudovirales phage</name>
    <dbReference type="NCBI Taxonomy" id="2100421"/>
    <lineage>
        <taxon>Viruses</taxon>
        <taxon>Duplodnaviria</taxon>
        <taxon>Heunggongvirae</taxon>
        <taxon>Uroviricota</taxon>
        <taxon>Caudoviricetes</taxon>
        <taxon>Peduoviridae</taxon>
        <taxon>Maltschvirus</taxon>
        <taxon>Maltschvirus maltsch</taxon>
    </lineage>
</organism>
<proteinExistence type="predicted"/>
<evidence type="ECO:0000259" key="1">
    <source>
        <dbReference type="Pfam" id="PF08291"/>
    </source>
</evidence>